<feature type="domain" description="ABC transporter" evidence="4">
    <location>
        <begin position="1"/>
        <end position="229"/>
    </location>
</feature>
<dbReference type="PROSITE" id="PS00211">
    <property type="entry name" value="ABC_TRANSPORTER_1"/>
    <property type="match status" value="1"/>
</dbReference>
<dbReference type="InterPro" id="IPR027417">
    <property type="entry name" value="P-loop_NTPase"/>
</dbReference>
<protein>
    <submittedName>
        <fullName evidence="5">Molybdenum ABC transporter ModABC, ATP-binding protein</fullName>
    </submittedName>
</protein>
<dbReference type="InterPro" id="IPR003439">
    <property type="entry name" value="ABC_transporter-like_ATP-bd"/>
</dbReference>
<accession>A0A6G5QEH2</accession>
<dbReference type="GO" id="GO:0005524">
    <property type="term" value="F:ATP binding"/>
    <property type="evidence" value="ECO:0007669"/>
    <property type="project" value="UniProtKB-KW"/>
</dbReference>
<dbReference type="PANTHER" id="PTHR42781">
    <property type="entry name" value="SPERMIDINE/PUTRESCINE IMPORT ATP-BINDING PROTEIN POTA"/>
    <property type="match status" value="1"/>
</dbReference>
<dbReference type="Pfam" id="PF00005">
    <property type="entry name" value="ABC_tran"/>
    <property type="match status" value="1"/>
</dbReference>
<sequence length="289" mass="31942">MISIDVKKPLNGGNGEFLLEANMQIQRGEFVCIYGSSGSGKTTLLRLLAGFEQPQSGSISVFGKTFFDNDTNLAPQKRNIGFLFQDYALFENMSVMQNLMFAKRDKLKADELLELMDLGSLKNANIATLSGGQKQRLALARALMRSPEILLLDEPLSALDSVMREKLQEYLQTIHKFFGITIILISHDVSEIYRLCSKVFVLEDGKICKTCTPRELFLKTSGSKKLAFNAKILEIYKSDVAFVALVLVQNQLCKVVLSNAEASALKNGDEVVLSVKAFGVSLAKIGQEI</sequence>
<dbReference type="InterPro" id="IPR050093">
    <property type="entry name" value="ABC_SmlMolc_Importer"/>
</dbReference>
<reference evidence="5 6" key="1">
    <citation type="submission" date="2016-07" db="EMBL/GenBank/DDBJ databases">
        <title>Comparative genomics of the Campylobacter concisus group.</title>
        <authorList>
            <person name="Miller W.G."/>
            <person name="Yee E."/>
            <person name="Chapman M.H."/>
            <person name="Huynh S."/>
            <person name="Bono J.L."/>
            <person name="On S.L.W."/>
            <person name="StLeger J."/>
            <person name="Foster G."/>
            <person name="Parker C.T."/>
        </authorList>
    </citation>
    <scope>NUCLEOTIDE SEQUENCE [LARGE SCALE GENOMIC DNA]</scope>
    <source>
        <strain evidence="5 6">CCUG 21559</strain>
    </source>
</reference>
<dbReference type="GO" id="GO:0016887">
    <property type="term" value="F:ATP hydrolysis activity"/>
    <property type="evidence" value="ECO:0007669"/>
    <property type="project" value="InterPro"/>
</dbReference>
<keyword evidence="1" id="KW-0813">Transport</keyword>
<dbReference type="RefSeq" id="WP_171993334.1">
    <property type="nucleotide sequence ID" value="NZ_CP012542.1"/>
</dbReference>
<keyword evidence="2" id="KW-0547">Nucleotide-binding</keyword>
<keyword evidence="6" id="KW-1185">Reference proteome</keyword>
<name>A0A6G5QEH2_9BACT</name>
<evidence type="ECO:0000256" key="1">
    <source>
        <dbReference type="ARBA" id="ARBA00022448"/>
    </source>
</evidence>
<evidence type="ECO:0000313" key="5">
    <source>
        <dbReference type="EMBL" id="QCD44068.1"/>
    </source>
</evidence>
<dbReference type="PROSITE" id="PS50893">
    <property type="entry name" value="ABC_TRANSPORTER_2"/>
    <property type="match status" value="1"/>
</dbReference>
<dbReference type="EMBL" id="CP012542">
    <property type="protein sequence ID" value="QCD44068.1"/>
    <property type="molecule type" value="Genomic_DNA"/>
</dbReference>
<dbReference type="Proteomes" id="UP000503264">
    <property type="component" value="Chromosome"/>
</dbReference>
<evidence type="ECO:0000313" key="6">
    <source>
        <dbReference type="Proteomes" id="UP000503264"/>
    </source>
</evidence>
<dbReference type="PANTHER" id="PTHR42781:SF4">
    <property type="entry name" value="SPERMIDINE_PUTRESCINE IMPORT ATP-BINDING PROTEIN POTA"/>
    <property type="match status" value="1"/>
</dbReference>
<evidence type="ECO:0000259" key="4">
    <source>
        <dbReference type="PROSITE" id="PS50893"/>
    </source>
</evidence>
<dbReference type="SUPFAM" id="SSF52540">
    <property type="entry name" value="P-loop containing nucleoside triphosphate hydrolases"/>
    <property type="match status" value="1"/>
</dbReference>
<organism evidence="5 6">
    <name type="scientific">Campylobacter mucosalis CCUG 21559</name>
    <dbReference type="NCBI Taxonomy" id="1032067"/>
    <lineage>
        <taxon>Bacteria</taxon>
        <taxon>Pseudomonadati</taxon>
        <taxon>Campylobacterota</taxon>
        <taxon>Epsilonproteobacteria</taxon>
        <taxon>Campylobacterales</taxon>
        <taxon>Campylobacteraceae</taxon>
        <taxon>Campylobacter</taxon>
    </lineage>
</organism>
<dbReference type="AlphaFoldDB" id="A0A6G5QEH2"/>
<dbReference type="Gene3D" id="3.40.50.300">
    <property type="entry name" value="P-loop containing nucleotide triphosphate hydrolases"/>
    <property type="match status" value="1"/>
</dbReference>
<proteinExistence type="predicted"/>
<evidence type="ECO:0000256" key="2">
    <source>
        <dbReference type="ARBA" id="ARBA00022741"/>
    </source>
</evidence>
<dbReference type="InterPro" id="IPR017871">
    <property type="entry name" value="ABC_transporter-like_CS"/>
</dbReference>
<evidence type="ECO:0000256" key="3">
    <source>
        <dbReference type="ARBA" id="ARBA00022840"/>
    </source>
</evidence>
<dbReference type="InterPro" id="IPR003593">
    <property type="entry name" value="AAA+_ATPase"/>
</dbReference>
<keyword evidence="3 5" id="KW-0067">ATP-binding</keyword>
<gene>
    <name evidence="5" type="primary">modC</name>
    <name evidence="5" type="ORF">CMUC_0253</name>
</gene>
<dbReference type="SMART" id="SM00382">
    <property type="entry name" value="AAA"/>
    <property type="match status" value="1"/>
</dbReference>